<keyword evidence="1" id="KW-0175">Coiled coil</keyword>
<protein>
    <submittedName>
        <fullName evidence="2">Uncharacterized protein</fullName>
    </submittedName>
</protein>
<dbReference type="OrthoDB" id="961556at2"/>
<keyword evidence="3" id="KW-1185">Reference proteome</keyword>
<name>A0A418M456_9BACT</name>
<feature type="coiled-coil region" evidence="1">
    <location>
        <begin position="50"/>
        <end position="99"/>
    </location>
</feature>
<sequence>MQDTLDELAAWLDAPKYEVGVMLYEKHLGTGFLLAMLKKGPDDYNRQKLREALEAKHEQLSAEHQARQSAYPQPLVSSLEQAKRLMDERTILKERMRNQFNSGVTESEELKGWAFRILAIKDELDTIYGRRNFYDQHGYLPEVAAVDAELAPEELVTRRLTLRTYITRYSKKLRGALSEEQMQTYTQKLAQYQSELHTIEMQLDALTRIGST</sequence>
<organism evidence="2 3">
    <name type="scientific">Fibrisoma montanum</name>
    <dbReference type="NCBI Taxonomy" id="2305895"/>
    <lineage>
        <taxon>Bacteria</taxon>
        <taxon>Pseudomonadati</taxon>
        <taxon>Bacteroidota</taxon>
        <taxon>Cytophagia</taxon>
        <taxon>Cytophagales</taxon>
        <taxon>Spirosomataceae</taxon>
        <taxon>Fibrisoma</taxon>
    </lineage>
</organism>
<accession>A0A418M456</accession>
<dbReference type="EMBL" id="QXED01000006">
    <property type="protein sequence ID" value="RIV20538.1"/>
    <property type="molecule type" value="Genomic_DNA"/>
</dbReference>
<feature type="coiled-coil region" evidence="1">
    <location>
        <begin position="182"/>
        <end position="209"/>
    </location>
</feature>
<evidence type="ECO:0000256" key="1">
    <source>
        <dbReference type="SAM" id="Coils"/>
    </source>
</evidence>
<dbReference type="AlphaFoldDB" id="A0A418M456"/>
<proteinExistence type="predicted"/>
<reference evidence="2 3" key="1">
    <citation type="submission" date="2018-08" db="EMBL/GenBank/DDBJ databases">
        <title>Fibrisoma montanum sp. nov., isolated from Danxia mountain soil.</title>
        <authorList>
            <person name="Huang Y."/>
        </authorList>
    </citation>
    <scope>NUCLEOTIDE SEQUENCE [LARGE SCALE GENOMIC DNA]</scope>
    <source>
        <strain evidence="2 3">HYT19</strain>
    </source>
</reference>
<gene>
    <name evidence="2" type="ORF">DYU11_21065</name>
</gene>
<evidence type="ECO:0000313" key="2">
    <source>
        <dbReference type="EMBL" id="RIV20538.1"/>
    </source>
</evidence>
<comment type="caution">
    <text evidence="2">The sequence shown here is derived from an EMBL/GenBank/DDBJ whole genome shotgun (WGS) entry which is preliminary data.</text>
</comment>
<evidence type="ECO:0000313" key="3">
    <source>
        <dbReference type="Proteomes" id="UP000283523"/>
    </source>
</evidence>
<dbReference type="RefSeq" id="WP_119669706.1">
    <property type="nucleotide sequence ID" value="NZ_QXED01000006.1"/>
</dbReference>
<dbReference type="Proteomes" id="UP000283523">
    <property type="component" value="Unassembled WGS sequence"/>
</dbReference>